<dbReference type="AlphaFoldDB" id="A0A0E0KFQ0"/>
<feature type="region of interest" description="Disordered" evidence="1">
    <location>
        <begin position="1"/>
        <end position="22"/>
    </location>
</feature>
<reference evidence="2" key="1">
    <citation type="submission" date="2015-04" db="UniProtKB">
        <authorList>
            <consortium name="EnsemblPlants"/>
        </authorList>
    </citation>
    <scope>IDENTIFICATION</scope>
</reference>
<reference evidence="2" key="2">
    <citation type="submission" date="2018-05" db="EMBL/GenBank/DDBJ databases">
        <title>OpunRS2 (Oryza punctata Reference Sequence Version 2).</title>
        <authorList>
            <person name="Zhang J."/>
            <person name="Kudrna D."/>
            <person name="Lee S."/>
            <person name="Talag J."/>
            <person name="Welchert J."/>
            <person name="Wing R.A."/>
        </authorList>
    </citation>
    <scope>NUCLEOTIDE SEQUENCE [LARGE SCALE GENOMIC DNA]</scope>
</reference>
<proteinExistence type="predicted"/>
<accession>A0A0E0KFQ0</accession>
<dbReference type="Gramene" id="OPUNC03G21970.1">
    <property type="protein sequence ID" value="OPUNC03G21970.1"/>
    <property type="gene ID" value="OPUNC03G21970"/>
</dbReference>
<feature type="region of interest" description="Disordered" evidence="1">
    <location>
        <begin position="73"/>
        <end position="151"/>
    </location>
</feature>
<organism evidence="2">
    <name type="scientific">Oryza punctata</name>
    <name type="common">Red rice</name>
    <dbReference type="NCBI Taxonomy" id="4537"/>
    <lineage>
        <taxon>Eukaryota</taxon>
        <taxon>Viridiplantae</taxon>
        <taxon>Streptophyta</taxon>
        <taxon>Embryophyta</taxon>
        <taxon>Tracheophyta</taxon>
        <taxon>Spermatophyta</taxon>
        <taxon>Magnoliopsida</taxon>
        <taxon>Liliopsida</taxon>
        <taxon>Poales</taxon>
        <taxon>Poaceae</taxon>
        <taxon>BOP clade</taxon>
        <taxon>Oryzoideae</taxon>
        <taxon>Oryzeae</taxon>
        <taxon>Oryzinae</taxon>
        <taxon>Oryza</taxon>
    </lineage>
</organism>
<evidence type="ECO:0000256" key="1">
    <source>
        <dbReference type="SAM" id="MobiDB-lite"/>
    </source>
</evidence>
<sequence>MYEDDWVSTGDAPGWTQVPQQEAEVRSLETTEDAAKKMLRDLIPHEFGSLLAHQLDGRANRVHTGEFPALTNPVKTTTIGDEGELSKKSKRAIAKGASTKWSKTRRATKASNPSSAGSEVHDESSTSEDEGDDETNGASTLVIAAAPSLEA</sequence>
<dbReference type="EnsemblPlants" id="OPUNC03G21970.1">
    <property type="protein sequence ID" value="OPUNC03G21970.1"/>
    <property type="gene ID" value="OPUNC03G21970"/>
</dbReference>
<evidence type="ECO:0000313" key="2">
    <source>
        <dbReference type="EnsemblPlants" id="OPUNC03G21970.1"/>
    </source>
</evidence>
<dbReference type="HOGENOM" id="CLU_1734450_0_0_1"/>
<evidence type="ECO:0000313" key="3">
    <source>
        <dbReference type="Proteomes" id="UP000026962"/>
    </source>
</evidence>
<protein>
    <submittedName>
        <fullName evidence="2">Uncharacterized protein</fullName>
    </submittedName>
</protein>
<dbReference type="Proteomes" id="UP000026962">
    <property type="component" value="Chromosome 3"/>
</dbReference>
<feature type="compositionally biased region" description="Acidic residues" evidence="1">
    <location>
        <begin position="125"/>
        <end position="135"/>
    </location>
</feature>
<name>A0A0E0KFQ0_ORYPU</name>
<keyword evidence="3" id="KW-1185">Reference proteome</keyword>